<reference evidence="4" key="1">
    <citation type="submission" date="2019-08" db="EMBL/GenBank/DDBJ databases">
        <title>The improved chromosome-level genome for the pearl oyster Pinctada fucata martensii using PacBio sequencing and Hi-C.</title>
        <authorList>
            <person name="Zheng Z."/>
        </authorList>
    </citation>
    <scope>NUCLEOTIDE SEQUENCE</scope>
    <source>
        <strain evidence="4">ZZ-2019</strain>
        <tissue evidence="4">Adductor muscle</tissue>
    </source>
</reference>
<dbReference type="GO" id="GO:0016491">
    <property type="term" value="F:oxidoreductase activity"/>
    <property type="evidence" value="ECO:0007669"/>
    <property type="project" value="UniProtKB-KW"/>
</dbReference>
<evidence type="ECO:0000256" key="2">
    <source>
        <dbReference type="ARBA" id="ARBA00023027"/>
    </source>
</evidence>
<feature type="domain" description="D-isomer specific 2-hydroxyacid dehydrogenase NAD-binding" evidence="3">
    <location>
        <begin position="21"/>
        <end position="79"/>
    </location>
</feature>
<name>A0AA89BRW6_PINIB</name>
<keyword evidence="5" id="KW-1185">Reference proteome</keyword>
<proteinExistence type="predicted"/>
<evidence type="ECO:0000256" key="1">
    <source>
        <dbReference type="ARBA" id="ARBA00023002"/>
    </source>
</evidence>
<dbReference type="InterPro" id="IPR036291">
    <property type="entry name" value="NAD(P)-bd_dom_sf"/>
</dbReference>
<dbReference type="Proteomes" id="UP001186944">
    <property type="component" value="Unassembled WGS sequence"/>
</dbReference>
<dbReference type="SUPFAM" id="SSF51735">
    <property type="entry name" value="NAD(P)-binding Rossmann-fold domains"/>
    <property type="match status" value="1"/>
</dbReference>
<evidence type="ECO:0000313" key="4">
    <source>
        <dbReference type="EMBL" id="KAK3093234.1"/>
    </source>
</evidence>
<organism evidence="4 5">
    <name type="scientific">Pinctada imbricata</name>
    <name type="common">Atlantic pearl-oyster</name>
    <name type="synonym">Pinctada martensii</name>
    <dbReference type="NCBI Taxonomy" id="66713"/>
    <lineage>
        <taxon>Eukaryota</taxon>
        <taxon>Metazoa</taxon>
        <taxon>Spiralia</taxon>
        <taxon>Lophotrochozoa</taxon>
        <taxon>Mollusca</taxon>
        <taxon>Bivalvia</taxon>
        <taxon>Autobranchia</taxon>
        <taxon>Pteriomorphia</taxon>
        <taxon>Pterioida</taxon>
        <taxon>Pterioidea</taxon>
        <taxon>Pteriidae</taxon>
        <taxon>Pinctada</taxon>
    </lineage>
</organism>
<dbReference type="Gene3D" id="3.40.50.720">
    <property type="entry name" value="NAD(P)-binding Rossmann-like Domain"/>
    <property type="match status" value="2"/>
</dbReference>
<evidence type="ECO:0000259" key="3">
    <source>
        <dbReference type="Pfam" id="PF02826"/>
    </source>
</evidence>
<dbReference type="AlphaFoldDB" id="A0AA89BRW6"/>
<protein>
    <recommendedName>
        <fullName evidence="3">D-isomer specific 2-hydroxyacid dehydrogenase NAD-binding domain-containing protein</fullName>
    </recommendedName>
</protein>
<accession>A0AA89BRW6</accession>
<dbReference type="PANTHER" id="PTHR43333:SF1">
    <property type="entry name" value="D-ISOMER SPECIFIC 2-HYDROXYACID DEHYDROGENASE NAD-BINDING DOMAIN-CONTAINING PROTEIN"/>
    <property type="match status" value="1"/>
</dbReference>
<sequence>MLSGEVLRSCKNKISKTFLQKPYLINIGRGDLINASTIEKAIREGWISGALLDVVEPEPLPPDHPLWSIPNVTITPHCSGVPNVIQVRLLIAICVNCNVKRLHIQ</sequence>
<evidence type="ECO:0000313" key="5">
    <source>
        <dbReference type="Proteomes" id="UP001186944"/>
    </source>
</evidence>
<keyword evidence="2" id="KW-0520">NAD</keyword>
<keyword evidence="1" id="KW-0560">Oxidoreductase</keyword>
<dbReference type="GO" id="GO:0051287">
    <property type="term" value="F:NAD binding"/>
    <property type="evidence" value="ECO:0007669"/>
    <property type="project" value="InterPro"/>
</dbReference>
<dbReference type="Pfam" id="PF02826">
    <property type="entry name" value="2-Hacid_dh_C"/>
    <property type="match status" value="1"/>
</dbReference>
<gene>
    <name evidence="4" type="ORF">FSP39_013031</name>
</gene>
<dbReference type="InterPro" id="IPR006140">
    <property type="entry name" value="D-isomer_DH_NAD-bd"/>
</dbReference>
<dbReference type="PANTHER" id="PTHR43333">
    <property type="entry name" value="2-HACID_DH_C DOMAIN-CONTAINING PROTEIN"/>
    <property type="match status" value="1"/>
</dbReference>
<dbReference type="EMBL" id="VSWD01000009">
    <property type="protein sequence ID" value="KAK3093234.1"/>
    <property type="molecule type" value="Genomic_DNA"/>
</dbReference>
<comment type="caution">
    <text evidence="4">The sequence shown here is derived from an EMBL/GenBank/DDBJ whole genome shotgun (WGS) entry which is preliminary data.</text>
</comment>